<sequence>MFRSLTTRQEYDERGSKVVQGAQSKKTLQAEASLESQKIVHLHRVRQGRITAEGNDVDHARICHDHVRALCTLASSKFVMEGQLRYEWLRGLAQLPQTADPAWAGIAYRACWRALSMDATMWTHWETPACPWTTWKASWADGSVGAVGPVKRPSGWKELLLRRHQPKPFSRRARNPHPRIRTGPLIEQWRGKWDSSRSELARPIQQDGIEIKRAAEEARKSVGVCTTSQDHADDNREEGERVAGSRPRALGKLRQWMLDMFCL</sequence>
<proteinExistence type="predicted"/>
<name>A0A162VJK6_DIDRA</name>
<feature type="region of interest" description="Disordered" evidence="1">
    <location>
        <begin position="222"/>
        <end position="246"/>
    </location>
</feature>
<gene>
    <name evidence="2" type="ORF">ST47_g10363</name>
</gene>
<dbReference type="EMBL" id="JYNV01000328">
    <property type="protein sequence ID" value="KZM18499.1"/>
    <property type="molecule type" value="Genomic_DNA"/>
</dbReference>
<accession>A0A162VJK6</accession>
<evidence type="ECO:0000256" key="1">
    <source>
        <dbReference type="SAM" id="MobiDB-lite"/>
    </source>
</evidence>
<dbReference type="Proteomes" id="UP000076837">
    <property type="component" value="Unassembled WGS sequence"/>
</dbReference>
<dbReference type="AlphaFoldDB" id="A0A162VJK6"/>
<keyword evidence="3" id="KW-1185">Reference proteome</keyword>
<feature type="compositionally biased region" description="Basic and acidic residues" evidence="1">
    <location>
        <begin position="230"/>
        <end position="243"/>
    </location>
</feature>
<evidence type="ECO:0000313" key="2">
    <source>
        <dbReference type="EMBL" id="KZM18499.1"/>
    </source>
</evidence>
<protein>
    <submittedName>
        <fullName evidence="2">Uncharacterized protein</fullName>
    </submittedName>
</protein>
<evidence type="ECO:0000313" key="3">
    <source>
        <dbReference type="Proteomes" id="UP000076837"/>
    </source>
</evidence>
<comment type="caution">
    <text evidence="2">The sequence shown here is derived from an EMBL/GenBank/DDBJ whole genome shotgun (WGS) entry which is preliminary data.</text>
</comment>
<reference evidence="2 3" key="1">
    <citation type="journal article" date="2016" name="Sci. Rep.">
        <title>Draft genome sequencing and secretome analysis of fungal phytopathogen Ascochyta rabiei provides insight into the necrotrophic effector repertoire.</title>
        <authorList>
            <person name="Verma S."/>
            <person name="Gazara R.K."/>
            <person name="Nizam S."/>
            <person name="Parween S."/>
            <person name="Chattopadhyay D."/>
            <person name="Verma P.K."/>
        </authorList>
    </citation>
    <scope>NUCLEOTIDE SEQUENCE [LARGE SCALE GENOMIC DNA]</scope>
    <source>
        <strain evidence="2 3">ArDII</strain>
    </source>
</reference>
<organism evidence="2 3">
    <name type="scientific">Didymella rabiei</name>
    <name type="common">Chickpea ascochyta blight fungus</name>
    <name type="synonym">Mycosphaerella rabiei</name>
    <dbReference type="NCBI Taxonomy" id="5454"/>
    <lineage>
        <taxon>Eukaryota</taxon>
        <taxon>Fungi</taxon>
        <taxon>Dikarya</taxon>
        <taxon>Ascomycota</taxon>
        <taxon>Pezizomycotina</taxon>
        <taxon>Dothideomycetes</taxon>
        <taxon>Pleosporomycetidae</taxon>
        <taxon>Pleosporales</taxon>
        <taxon>Pleosporineae</taxon>
        <taxon>Didymellaceae</taxon>
        <taxon>Ascochyta</taxon>
    </lineage>
</organism>